<gene>
    <name evidence="1" type="ORF">PAXINDRAFT_158156</name>
</gene>
<dbReference type="OrthoDB" id="2689033at2759"/>
<sequence>LKGGQLVIPLRWFRLERNGPVHAEGVYVTHDPMQGCNIVHSDRAAHHFVASDLCANWYDLDDHGLTAPFAEPQPDHLYPALNPLREVAKGRCLYTCYVKPWEDDVSGNRSKQYNEHHNIYFENSNIGHEKLAQEYFVRFCSTSPHATAGEQFDAMLADSVK</sequence>
<keyword evidence="2" id="KW-1185">Reference proteome</keyword>
<organism evidence="1 2">
    <name type="scientific">Paxillus involutus ATCC 200175</name>
    <dbReference type="NCBI Taxonomy" id="664439"/>
    <lineage>
        <taxon>Eukaryota</taxon>
        <taxon>Fungi</taxon>
        <taxon>Dikarya</taxon>
        <taxon>Basidiomycota</taxon>
        <taxon>Agaricomycotina</taxon>
        <taxon>Agaricomycetes</taxon>
        <taxon>Agaricomycetidae</taxon>
        <taxon>Boletales</taxon>
        <taxon>Paxilineae</taxon>
        <taxon>Paxillaceae</taxon>
        <taxon>Paxillus</taxon>
    </lineage>
</organism>
<reference evidence="1 2" key="1">
    <citation type="submission" date="2014-06" db="EMBL/GenBank/DDBJ databases">
        <authorList>
            <consortium name="DOE Joint Genome Institute"/>
            <person name="Kuo A."/>
            <person name="Kohler A."/>
            <person name="Nagy L.G."/>
            <person name="Floudas D."/>
            <person name="Copeland A."/>
            <person name="Barry K.W."/>
            <person name="Cichocki N."/>
            <person name="Veneault-Fourrey C."/>
            <person name="LaButti K."/>
            <person name="Lindquist E.A."/>
            <person name="Lipzen A."/>
            <person name="Lundell T."/>
            <person name="Morin E."/>
            <person name="Murat C."/>
            <person name="Sun H."/>
            <person name="Tunlid A."/>
            <person name="Henrissat B."/>
            <person name="Grigoriev I.V."/>
            <person name="Hibbett D.S."/>
            <person name="Martin F."/>
            <person name="Nordberg H.P."/>
            <person name="Cantor M.N."/>
            <person name="Hua S.X."/>
        </authorList>
    </citation>
    <scope>NUCLEOTIDE SEQUENCE [LARGE SCALE GENOMIC DNA]</scope>
    <source>
        <strain evidence="1 2">ATCC 200175</strain>
    </source>
</reference>
<proteinExistence type="predicted"/>
<dbReference type="EMBL" id="KN819637">
    <property type="protein sequence ID" value="KIJ08368.1"/>
    <property type="molecule type" value="Genomic_DNA"/>
</dbReference>
<accession>A0A0C9TBC8</accession>
<name>A0A0C9TBC8_PAXIN</name>
<evidence type="ECO:0000313" key="2">
    <source>
        <dbReference type="Proteomes" id="UP000053647"/>
    </source>
</evidence>
<protein>
    <submittedName>
        <fullName evidence="1">Uncharacterized protein</fullName>
    </submittedName>
</protein>
<dbReference type="HOGENOM" id="CLU_1647782_0_0_1"/>
<dbReference type="AlphaFoldDB" id="A0A0C9TBC8"/>
<evidence type="ECO:0000313" key="1">
    <source>
        <dbReference type="EMBL" id="KIJ08368.1"/>
    </source>
</evidence>
<reference evidence="2" key="2">
    <citation type="submission" date="2015-01" db="EMBL/GenBank/DDBJ databases">
        <title>Evolutionary Origins and Diversification of the Mycorrhizal Mutualists.</title>
        <authorList>
            <consortium name="DOE Joint Genome Institute"/>
            <consortium name="Mycorrhizal Genomics Consortium"/>
            <person name="Kohler A."/>
            <person name="Kuo A."/>
            <person name="Nagy L.G."/>
            <person name="Floudas D."/>
            <person name="Copeland A."/>
            <person name="Barry K.W."/>
            <person name="Cichocki N."/>
            <person name="Veneault-Fourrey C."/>
            <person name="LaButti K."/>
            <person name="Lindquist E.A."/>
            <person name="Lipzen A."/>
            <person name="Lundell T."/>
            <person name="Morin E."/>
            <person name="Murat C."/>
            <person name="Riley R."/>
            <person name="Ohm R."/>
            <person name="Sun H."/>
            <person name="Tunlid A."/>
            <person name="Henrissat B."/>
            <person name="Grigoriev I.V."/>
            <person name="Hibbett D.S."/>
            <person name="Martin F."/>
        </authorList>
    </citation>
    <scope>NUCLEOTIDE SEQUENCE [LARGE SCALE GENOMIC DNA]</scope>
    <source>
        <strain evidence="2">ATCC 200175</strain>
    </source>
</reference>
<feature type="non-terminal residue" evidence="1">
    <location>
        <position position="1"/>
    </location>
</feature>
<dbReference type="Proteomes" id="UP000053647">
    <property type="component" value="Unassembled WGS sequence"/>
</dbReference>